<dbReference type="SMART" id="SM00386">
    <property type="entry name" value="HAT"/>
    <property type="match status" value="3"/>
</dbReference>
<dbReference type="PANTHER" id="PTHR26312">
    <property type="entry name" value="TETRATRICOPEPTIDE REPEAT PROTEIN 5"/>
    <property type="match status" value="1"/>
</dbReference>
<dbReference type="Proteomes" id="UP000230069">
    <property type="component" value="Unassembled WGS sequence"/>
</dbReference>
<dbReference type="InterPro" id="IPR003107">
    <property type="entry name" value="HAT"/>
</dbReference>
<dbReference type="InterPro" id="IPR011990">
    <property type="entry name" value="TPR-like_helical_dom_sf"/>
</dbReference>
<dbReference type="EMBL" id="KZ305042">
    <property type="protein sequence ID" value="PIA40006.1"/>
    <property type="molecule type" value="Genomic_DNA"/>
</dbReference>
<dbReference type="PANTHER" id="PTHR26312:SF221">
    <property type="entry name" value="OS04G0510600 PROTEIN"/>
    <property type="match status" value="1"/>
</dbReference>
<dbReference type="AlphaFoldDB" id="A0A2G5D914"/>
<organism evidence="1 2">
    <name type="scientific">Aquilegia coerulea</name>
    <name type="common">Rocky mountain columbine</name>
    <dbReference type="NCBI Taxonomy" id="218851"/>
    <lineage>
        <taxon>Eukaryota</taxon>
        <taxon>Viridiplantae</taxon>
        <taxon>Streptophyta</taxon>
        <taxon>Embryophyta</taxon>
        <taxon>Tracheophyta</taxon>
        <taxon>Spermatophyta</taxon>
        <taxon>Magnoliopsida</taxon>
        <taxon>Ranunculales</taxon>
        <taxon>Ranunculaceae</taxon>
        <taxon>Thalictroideae</taxon>
        <taxon>Aquilegia</taxon>
    </lineage>
</organism>
<protein>
    <submittedName>
        <fullName evidence="1">Uncharacterized protein</fullName>
    </submittedName>
</protein>
<gene>
    <name evidence="1" type="ORF">AQUCO_02500017v1</name>
</gene>
<reference evidence="1 2" key="1">
    <citation type="submission" date="2017-09" db="EMBL/GenBank/DDBJ databases">
        <title>WGS assembly of Aquilegia coerulea Goldsmith.</title>
        <authorList>
            <person name="Hodges S."/>
            <person name="Kramer E."/>
            <person name="Nordborg M."/>
            <person name="Tomkins J."/>
            <person name="Borevitz J."/>
            <person name="Derieg N."/>
            <person name="Yan J."/>
            <person name="Mihaltcheva S."/>
            <person name="Hayes R.D."/>
            <person name="Rokhsar D."/>
        </authorList>
    </citation>
    <scope>NUCLEOTIDE SEQUENCE [LARGE SCALE GENOMIC DNA]</scope>
    <source>
        <strain evidence="2">cv. Goldsmith</strain>
    </source>
</reference>
<dbReference type="Gene3D" id="1.25.40.10">
    <property type="entry name" value="Tetratricopeptide repeat domain"/>
    <property type="match status" value="1"/>
</dbReference>
<dbReference type="OrthoDB" id="1919713at2759"/>
<proteinExistence type="predicted"/>
<evidence type="ECO:0000313" key="1">
    <source>
        <dbReference type="EMBL" id="PIA40006.1"/>
    </source>
</evidence>
<dbReference type="SUPFAM" id="SSF48452">
    <property type="entry name" value="TPR-like"/>
    <property type="match status" value="1"/>
</dbReference>
<dbReference type="GO" id="GO:0006396">
    <property type="term" value="P:RNA processing"/>
    <property type="evidence" value="ECO:0007669"/>
    <property type="project" value="InterPro"/>
</dbReference>
<keyword evidence="2" id="KW-1185">Reference proteome</keyword>
<accession>A0A2G5D914</accession>
<sequence>MLLRSSSTPVLGSLFSSWSDTPNRDFDNNKHSSSTPDHHHKKISFLHGGHSNFTSYSCNSSPISTPSNNKSIGGFRRAQSDGNLEGLIAACDTDEFHSSKPLSRSLRKPHHSMLQTIPSFSIYNSTNEFEEEEGWGGDFSDNDGFLKRSITIGENINGVGSGNFSFGKNMNLIVEEEGVTEFHNFSNDEEGEPKSPPLYLARGLGLDVGFGGGEDGGAGDFGLPEYGEGDSEKSNMEDYYKRMVEENPGSPLFLRNYAQFLYQSKGDLPRAEEYYSRAILSEPGDGDMLSQYAKIVWELHHDHDRASSYFERAVQVAPEDSHVHAAYASFLWETEDEDSFQQDLGGIPVFQSRVMASASA</sequence>
<dbReference type="InParanoid" id="A0A2G5D914"/>
<evidence type="ECO:0000313" key="2">
    <source>
        <dbReference type="Proteomes" id="UP000230069"/>
    </source>
</evidence>
<name>A0A2G5D914_AQUCA</name>